<keyword evidence="1" id="KW-0472">Membrane</keyword>
<keyword evidence="5" id="KW-1185">Reference proteome</keyword>
<dbReference type="PROSITE" id="PS50885">
    <property type="entry name" value="HAMP"/>
    <property type="match status" value="1"/>
</dbReference>
<dbReference type="InterPro" id="IPR003660">
    <property type="entry name" value="HAMP_dom"/>
</dbReference>
<dbReference type="PANTHER" id="PTHR43081">
    <property type="entry name" value="ADENYLATE CYCLASE, TERMINAL-DIFFERENTIATION SPECIFIC-RELATED"/>
    <property type="match status" value="1"/>
</dbReference>
<reference evidence="4 5" key="1">
    <citation type="submission" date="2023-04" db="EMBL/GenBank/DDBJ databases">
        <title>Spirochaete genome identified in red abalone sample constitutes a novel genus.</title>
        <authorList>
            <person name="Sharma S.P."/>
            <person name="Purcell C.M."/>
            <person name="Hyde J.R."/>
            <person name="Severin A.J."/>
        </authorList>
    </citation>
    <scope>NUCLEOTIDE SEQUENCE [LARGE SCALE GENOMIC DNA]</scope>
    <source>
        <strain evidence="4 5">SP-2023</strain>
    </source>
</reference>
<feature type="domain" description="HAMP" evidence="3">
    <location>
        <begin position="322"/>
        <end position="374"/>
    </location>
</feature>
<dbReference type="Gene3D" id="6.10.340.10">
    <property type="match status" value="1"/>
</dbReference>
<protein>
    <submittedName>
        <fullName evidence="4">Adenylate/guanylate cyclase domain-containing protein</fullName>
    </submittedName>
</protein>
<dbReference type="EMBL" id="CP123443">
    <property type="protein sequence ID" value="WGK70146.1"/>
    <property type="molecule type" value="Genomic_DNA"/>
</dbReference>
<keyword evidence="1" id="KW-0812">Transmembrane</keyword>
<dbReference type="SUPFAM" id="SSF55073">
    <property type="entry name" value="Nucleotide cyclase"/>
    <property type="match status" value="1"/>
</dbReference>
<evidence type="ECO:0000313" key="5">
    <source>
        <dbReference type="Proteomes" id="UP001228690"/>
    </source>
</evidence>
<dbReference type="CDD" id="cd07302">
    <property type="entry name" value="CHD"/>
    <property type="match status" value="1"/>
</dbReference>
<dbReference type="CDD" id="cd06225">
    <property type="entry name" value="HAMP"/>
    <property type="match status" value="1"/>
</dbReference>
<feature type="transmembrane region" description="Helical" evidence="1">
    <location>
        <begin position="12"/>
        <end position="35"/>
    </location>
</feature>
<dbReference type="PROSITE" id="PS50125">
    <property type="entry name" value="GUANYLATE_CYCLASE_2"/>
    <property type="match status" value="1"/>
</dbReference>
<name>A0ABY8MJF0_9SPIO</name>
<dbReference type="CDD" id="cd18774">
    <property type="entry name" value="PDC2_HK_sensor"/>
    <property type="match status" value="1"/>
</dbReference>
<dbReference type="SMART" id="SM00044">
    <property type="entry name" value="CYCc"/>
    <property type="match status" value="1"/>
</dbReference>
<evidence type="ECO:0000259" key="3">
    <source>
        <dbReference type="PROSITE" id="PS50885"/>
    </source>
</evidence>
<dbReference type="InterPro" id="IPR050697">
    <property type="entry name" value="Adenylyl/Guanylyl_Cyclase_3/4"/>
</dbReference>
<keyword evidence="1" id="KW-1133">Transmembrane helix</keyword>
<dbReference type="SUPFAM" id="SSF158472">
    <property type="entry name" value="HAMP domain-like"/>
    <property type="match status" value="1"/>
</dbReference>
<dbReference type="Proteomes" id="UP001228690">
    <property type="component" value="Chromosome"/>
</dbReference>
<dbReference type="RefSeq" id="WP_326928353.1">
    <property type="nucleotide sequence ID" value="NZ_CP123443.1"/>
</dbReference>
<evidence type="ECO:0000313" key="4">
    <source>
        <dbReference type="EMBL" id="WGK70146.1"/>
    </source>
</evidence>
<gene>
    <name evidence="4" type="ORF">P0082_04600</name>
</gene>
<dbReference type="Pfam" id="PF00211">
    <property type="entry name" value="Guanylate_cyc"/>
    <property type="match status" value="1"/>
</dbReference>
<proteinExistence type="predicted"/>
<dbReference type="InterPro" id="IPR029787">
    <property type="entry name" value="Nucleotide_cyclase"/>
</dbReference>
<dbReference type="Pfam" id="PF00672">
    <property type="entry name" value="HAMP"/>
    <property type="match status" value="1"/>
</dbReference>
<dbReference type="PANTHER" id="PTHR43081:SF1">
    <property type="entry name" value="ADENYLATE CYCLASE, TERMINAL-DIFFERENTIATION SPECIFIC"/>
    <property type="match status" value="1"/>
</dbReference>
<dbReference type="Gene3D" id="3.30.70.1230">
    <property type="entry name" value="Nucleotide cyclase"/>
    <property type="match status" value="1"/>
</dbReference>
<organism evidence="4 5">
    <name type="scientific">Candidatus Haliotispira prima</name>
    <dbReference type="NCBI Taxonomy" id="3034016"/>
    <lineage>
        <taxon>Bacteria</taxon>
        <taxon>Pseudomonadati</taxon>
        <taxon>Spirochaetota</taxon>
        <taxon>Spirochaetia</taxon>
        <taxon>Spirochaetales</taxon>
        <taxon>Spirochaetaceae</taxon>
        <taxon>Candidatus Haliotispira</taxon>
    </lineage>
</organism>
<evidence type="ECO:0000256" key="1">
    <source>
        <dbReference type="SAM" id="Phobius"/>
    </source>
</evidence>
<accession>A0ABY8MJF0</accession>
<evidence type="ECO:0000259" key="2">
    <source>
        <dbReference type="PROSITE" id="PS50125"/>
    </source>
</evidence>
<dbReference type="InterPro" id="IPR001054">
    <property type="entry name" value="A/G_cyclase"/>
</dbReference>
<feature type="transmembrane region" description="Helical" evidence="1">
    <location>
        <begin position="300"/>
        <end position="321"/>
    </location>
</feature>
<sequence>MKHVNIPIGFKLITITSFILLISLVGTNYAAGVFFERDTIARIQEVTADKSKLLSLKVQADTGYMISRVRAMANSLLNDFEADGADNGQEGQNGKLYRTETLADSKHILYVAVYGGGNGSSWLLKDELNTENGEGITDPELLRDIGRQGNFLAETPVAPFLYNVRALSGVPAVALLFPLTRNANGTDVGGTYFVLAYLSEEVFTEAINTVSEYETYIVNHDGDLLAHRNVELLKTNVSFRTDGIVGALLESPINNGQMRYKDQKGMDRIGSFFKIDLGSIGVVSTTDRDKILQAVYQIRFRNYCITGIVLFLSVMIIYLFAKTLSSPIKKLVVAARKIEKGEFLLNIKASSHDEIGQLTRSFTQMGKGLNERDRMKDALGKFVNEEVANLALEGALQLGGERKEAAVFFSDIRSFTAISEKLTPEEVVEFLNEYMTAMVSCVEATHGIVDKFIGDAVMAVWGAPISHGNDTESAIDSALMMRFALEHFNQGRGGDKNPIIKIGCGINTGPLISGQIGSEDRMEYTVIGDAVNLASRIEGLTKPFGADILISADSRALVKGIYHLAKMPPIMVKGKVDPVNIYAVLGRCDDPKAFQSLDQLRKYLGTENVDLSQFDGEGKEEKFGAVPANVQKTTTEKAEEAPSNLETPNVTLPPTAKADQAEFEQAGFIHDAKLVSPNPVENGDRAHIANELLMLREAVAKKEVAPTYAAQRLREIKKSDIGHYSNDSAEERQKIEKERYHKLLALKTALELGQIPAEEVASELSQLKQKVLES</sequence>
<feature type="domain" description="Guanylate cyclase" evidence="2">
    <location>
        <begin position="406"/>
        <end position="538"/>
    </location>
</feature>
<dbReference type="SMART" id="SM00304">
    <property type="entry name" value="HAMP"/>
    <property type="match status" value="1"/>
</dbReference>